<organism evidence="3 4">
    <name type="scientific">Polarella glacialis</name>
    <name type="common">Dinoflagellate</name>
    <dbReference type="NCBI Taxonomy" id="89957"/>
    <lineage>
        <taxon>Eukaryota</taxon>
        <taxon>Sar</taxon>
        <taxon>Alveolata</taxon>
        <taxon>Dinophyceae</taxon>
        <taxon>Suessiales</taxon>
        <taxon>Suessiaceae</taxon>
        <taxon>Polarella</taxon>
    </lineage>
</organism>
<dbReference type="AlphaFoldDB" id="A0A813HX77"/>
<evidence type="ECO:0000313" key="4">
    <source>
        <dbReference type="Proteomes" id="UP000654075"/>
    </source>
</evidence>
<gene>
    <name evidence="3" type="ORF">PGLA1383_LOCUS56562</name>
</gene>
<proteinExistence type="predicted"/>
<evidence type="ECO:0000259" key="2">
    <source>
        <dbReference type="Pfam" id="PF00149"/>
    </source>
</evidence>
<feature type="signal peptide" evidence="1">
    <location>
        <begin position="1"/>
        <end position="18"/>
    </location>
</feature>
<dbReference type="EMBL" id="CAJNNV010033064">
    <property type="protein sequence ID" value="CAE8642007.1"/>
    <property type="molecule type" value="Genomic_DNA"/>
</dbReference>
<protein>
    <recommendedName>
        <fullName evidence="2">Calcineurin-like phosphoesterase domain-containing protein</fullName>
    </recommendedName>
</protein>
<dbReference type="Gene3D" id="3.60.21.10">
    <property type="match status" value="1"/>
</dbReference>
<dbReference type="GO" id="GO:0016787">
    <property type="term" value="F:hydrolase activity"/>
    <property type="evidence" value="ECO:0007669"/>
    <property type="project" value="InterPro"/>
</dbReference>
<reference evidence="3" key="1">
    <citation type="submission" date="2021-02" db="EMBL/GenBank/DDBJ databases">
        <authorList>
            <person name="Dougan E. K."/>
            <person name="Rhodes N."/>
            <person name="Thang M."/>
            <person name="Chan C."/>
        </authorList>
    </citation>
    <scope>NUCLEOTIDE SEQUENCE</scope>
</reference>
<evidence type="ECO:0000256" key="1">
    <source>
        <dbReference type="SAM" id="SignalP"/>
    </source>
</evidence>
<dbReference type="InterPro" id="IPR004843">
    <property type="entry name" value="Calcineurin-like_PHP"/>
</dbReference>
<keyword evidence="4" id="KW-1185">Reference proteome</keyword>
<comment type="caution">
    <text evidence="3">The sequence shown here is derived from an EMBL/GenBank/DDBJ whole genome shotgun (WGS) entry which is preliminary data.</text>
</comment>
<dbReference type="Proteomes" id="UP000654075">
    <property type="component" value="Unassembled WGS sequence"/>
</dbReference>
<dbReference type="PANTHER" id="PTHR46546">
    <property type="entry name" value="SHEWANELLA-LIKE PROTEIN PHOSPHATASE 1"/>
    <property type="match status" value="1"/>
</dbReference>
<sequence>MSFAFMAVLGLSQDVVFSVEQAIEQDMVVNANFAFSHNMGHKGLEDAHSFADIFSWLRLGFLPLVIQPSWSYSESRDADSASVFDLAPMRASVSNFLVRQIQQDGIPFFLFHPSTFRETSSSDERGYIRFFTHTRGISFLASYVFIKFGARPAILAAFLIQKHVFNVFNVFRSRASLSECAPMGCNCQMLTSVELSGGRWLRRWHPLLGVTFAVLAAGSSSPSRVVALADLHGDYDHALAILRAAGLADENSEIGVSEADELLVAEAARKPWSRFRGVQWLGGNATLVQTGDLVDRGPFARDLYALFSELRRQAPLAGGQVINLIGNHEAMNVLGQLKYVTKEDTDEFGSHAEREQAFAAGGWVGRQILEEFKALAVVAETLFVHAGLLPEHAAMGVESLDLQVRTDLAKAAASRSGGHGQPLLKSNGPLWVRQFAKGQDSKVCPLLAATLKLVGAKRMVIGHTQVDEGEIRQRCGNRLLLADTIISRQGYPECWEPDSWQRERCKGSLSYVELRGDEAYAMRALGIDAIESAPEQRLLPIEGESGEAPSGTLGKLASWLQGDWPAWTNVEL</sequence>
<name>A0A813HX77_POLGL</name>
<dbReference type="InterPro" id="IPR029052">
    <property type="entry name" value="Metallo-depent_PP-like"/>
</dbReference>
<accession>A0A813HX77</accession>
<feature type="domain" description="Calcineurin-like phosphoesterase" evidence="2">
    <location>
        <begin position="224"/>
        <end position="404"/>
    </location>
</feature>
<dbReference type="SUPFAM" id="SSF56300">
    <property type="entry name" value="Metallo-dependent phosphatases"/>
    <property type="match status" value="1"/>
</dbReference>
<evidence type="ECO:0000313" key="3">
    <source>
        <dbReference type="EMBL" id="CAE8642007.1"/>
    </source>
</evidence>
<dbReference type="Pfam" id="PF00149">
    <property type="entry name" value="Metallophos"/>
    <property type="match status" value="1"/>
</dbReference>
<feature type="chain" id="PRO_5032819132" description="Calcineurin-like phosphoesterase domain-containing protein" evidence="1">
    <location>
        <begin position="19"/>
        <end position="572"/>
    </location>
</feature>
<dbReference type="PANTHER" id="PTHR46546:SF4">
    <property type="entry name" value="SHEWANELLA-LIKE PROTEIN PHOSPHATASE 1"/>
    <property type="match status" value="1"/>
</dbReference>
<dbReference type="OrthoDB" id="5976022at2759"/>
<keyword evidence="1" id="KW-0732">Signal</keyword>